<dbReference type="PROSITE" id="PS51293">
    <property type="entry name" value="SANT"/>
    <property type="match status" value="2"/>
</dbReference>
<dbReference type="SMART" id="SM00717">
    <property type="entry name" value="SANT"/>
    <property type="match status" value="2"/>
</dbReference>
<feature type="region of interest" description="Disordered" evidence="2">
    <location>
        <begin position="1796"/>
        <end position="1820"/>
    </location>
</feature>
<protein>
    <recommendedName>
        <fullName evidence="7">SANT domain-containing protein</fullName>
    </recommendedName>
</protein>
<evidence type="ECO:0000256" key="2">
    <source>
        <dbReference type="SAM" id="MobiDB-lite"/>
    </source>
</evidence>
<proteinExistence type="predicted"/>
<feature type="region of interest" description="Disordered" evidence="2">
    <location>
        <begin position="1057"/>
        <end position="1080"/>
    </location>
</feature>
<feature type="compositionally biased region" description="Polar residues" evidence="2">
    <location>
        <begin position="1095"/>
        <end position="1105"/>
    </location>
</feature>
<dbReference type="InterPro" id="IPR009057">
    <property type="entry name" value="Homeodomain-like_sf"/>
</dbReference>
<dbReference type="Proteomes" id="UP001295423">
    <property type="component" value="Unassembled WGS sequence"/>
</dbReference>
<dbReference type="PANTHER" id="PTHR13992:SF39">
    <property type="entry name" value="SMRTER, ISOFORM G"/>
    <property type="match status" value="1"/>
</dbReference>
<feature type="compositionally biased region" description="Basic and acidic residues" evidence="2">
    <location>
        <begin position="362"/>
        <end position="379"/>
    </location>
</feature>
<feature type="domain" description="SANT" evidence="4">
    <location>
        <begin position="1389"/>
        <end position="1440"/>
    </location>
</feature>
<feature type="compositionally biased region" description="Polar residues" evidence="2">
    <location>
        <begin position="1374"/>
        <end position="1385"/>
    </location>
</feature>
<feature type="compositionally biased region" description="Basic and acidic residues" evidence="2">
    <location>
        <begin position="292"/>
        <end position="343"/>
    </location>
</feature>
<feature type="domain" description="SANT" evidence="4">
    <location>
        <begin position="1180"/>
        <end position="1231"/>
    </location>
</feature>
<evidence type="ECO:0000313" key="6">
    <source>
        <dbReference type="Proteomes" id="UP001295423"/>
    </source>
</evidence>
<keyword evidence="1" id="KW-0175">Coiled coil</keyword>
<feature type="compositionally biased region" description="Polar residues" evidence="2">
    <location>
        <begin position="648"/>
        <end position="681"/>
    </location>
</feature>
<dbReference type="GO" id="GO:0006357">
    <property type="term" value="P:regulation of transcription by RNA polymerase II"/>
    <property type="evidence" value="ECO:0007669"/>
    <property type="project" value="TreeGrafter"/>
</dbReference>
<feature type="region of interest" description="Disordered" evidence="2">
    <location>
        <begin position="763"/>
        <end position="782"/>
    </location>
</feature>
<dbReference type="GO" id="GO:0005654">
    <property type="term" value="C:nucleoplasm"/>
    <property type="evidence" value="ECO:0007669"/>
    <property type="project" value="UniProtKB-ARBA"/>
</dbReference>
<sequence>MSWQPNWQGGPRGTFQRGRAESEEGEEGEQSEARAEDGEMEEEGEIAPSGPIRNPHPNPDHSLEFNGPQFRGGGRGGPSNPRFGGVGGGSRERPRPRNNFPGMPSPRMPQSGSGFQVGNNNGPPFQRDIMQQPPAAIPFRQDSYRDSQGSCDNIDAQPQQPRPGGTREYRDFSGGAPTQNGPRNESGPPFGNRDFRNDPLPPKRDFDGQQRPPRDFRGDLPGPRDFRGPDTVRNFRNDRDYRDRSDELPNRDFRPGIQPPHRDVFGRDRGGVVPIHREGSMGSFGPGGQRDPPFRERDTHFRDGPNREVQFHDGPKREPPFRDNGPRIDPPMREGFSVRDAVKHAPFPSRLPTNRDTGQGGYHRDGSRGPPFDEGRDESMVTPRSISGPMMQTGNTASQPSPFSPSVQKTTIGQSIQPHKLRPTDPRRRASTGNSASPFVAKPKVMDATADPRNVNGPPPAGVGTSTFSSVPPPSHPPRRMSSYSSLADTSIPVPAHVMSGDMNGMDVAHSRHGVVMRSPVPARRPLSDSLSRSESGGYVPPGLAPHQQRQWGDRGRNPIAGHPSSPGRGKQHPSSPSRFPVAPMLRPSSSTNDPRSRLSERGGDVGAPPSESNSSISNYSKVNSANRSRDWKDRPFGSHPEALTPRVSPTKQKCIRSLSTEGSAPNLAKLSSSKAGNSTGEKPRAILASEVTPKSKPEQTPPLRTDVLGDDSVVKRAKAVMKHLGEVIPSHTRSDADDSVLPSKQTIMSAVAEIERMIKESQKNSLELEDEKNVAEETEETVRQEEVARVAAAEMKRREDLEKAAEEEKHEYKARRSAELKKMIEDRRSLFAEARKNVEQGFLSDVLQRKGDTKPQLKEEMEKEIAKAAVIFDKNITIAEVDLRETTSSEAKIESKITALETEYQTLLQQKSTAREQQLAPAEPVPKNLDVIQSITAQNRRNAAEANIFRLSLIADHSNDVTETETNLQTGVDPKYTKTNGDWTAIANKVSSLDEALFADPSEVPYYEQCSKLHSLIGLAVKEYVRDKQGRLLKHWTELAEEYEVRKRLFERQQKKLAKKGQQRNSISVGGRSSIMGDKKTKEGAGLIRGGNILESTGRTSNNPYRRARRGNEVRSEYEQEQIIAEIAAKEAMEKRITHGGCRVPRQLCRLEREVTASFVETFTAQRIEDPVAEEEKASRTNIWTDMEKCIFLDRFLQFPKDFRRIATFLRNKTTKDCVAFYYDSKQAVPYKGALKEHVMRRKRKGDYQVWDSSIQAAISVGAVVTAGTSEEVPVYISLPASDCTYATRMLHPLKLQVLDRMSVEKTLDGLESEGLHMEDLKPKSRKRHRDPLFSLAKEHTKFLRIASQESMAASQLRSAIIGEREVDPFDTQKGNDAETSGSRQGRKAPQKWTSSEKKIFVATLEEHGRNWGRLSDAVGTKSISQIKNFYYDYKKQAGKHRLVDKKSHQKVSSKLHKEDLPMESSQEKDQEDHVHASIDRDRCETALLAQDGNGEIAMASQQNLKETIDGNNIASMHHGKVDQVSEHGNAELIKHMLSQQFQQQQQQQLGHQQLQLNQQPQSALQQLLSQHHQRDHHPALGQLSLEDAHRLLQHQSHSHQHVLSHLVPWLSASQLLQTQSRMQQAQAAAALQQQDSGQLSSASDIADVANLQRLLQMHQVNQNPFGIAQPNHSQLHSLLLSNAGLGSSAGSALPTSSQAMTQSANLLSQLEKLSAQGSSASDSSAENIAAFAAAQRLLGFGNSVQGTGASNGNIPNNSMPGGLGLGLGASPATLEPRGMSDALNLLARSMPIPETSNIGSYNGMPDRQDGGTDHYNPN</sequence>
<feature type="region of interest" description="Disordered" evidence="2">
    <location>
        <begin position="1093"/>
        <end position="1113"/>
    </location>
</feature>
<evidence type="ECO:0000256" key="1">
    <source>
        <dbReference type="SAM" id="Coils"/>
    </source>
</evidence>
<feature type="domain" description="Myb-like" evidence="3">
    <location>
        <begin position="1393"/>
        <end position="1436"/>
    </location>
</feature>
<feature type="region of interest" description="Disordered" evidence="2">
    <location>
        <begin position="1365"/>
        <end position="1396"/>
    </location>
</feature>
<feature type="compositionally biased region" description="Low complexity" evidence="2">
    <location>
        <begin position="611"/>
        <end position="625"/>
    </location>
</feature>
<feature type="compositionally biased region" description="Polar residues" evidence="2">
    <location>
        <begin position="146"/>
        <end position="159"/>
    </location>
</feature>
<feature type="coiled-coil region" evidence="1">
    <location>
        <begin position="891"/>
        <end position="918"/>
    </location>
</feature>
<dbReference type="Gene3D" id="1.10.10.60">
    <property type="entry name" value="Homeodomain-like"/>
    <property type="match status" value="1"/>
</dbReference>
<dbReference type="InterPro" id="IPR001005">
    <property type="entry name" value="SANT/Myb"/>
</dbReference>
<feature type="compositionally biased region" description="Basic and acidic residues" evidence="2">
    <location>
        <begin position="193"/>
        <end position="279"/>
    </location>
</feature>
<feature type="compositionally biased region" description="Basic and acidic residues" evidence="2">
    <location>
        <begin position="1457"/>
        <end position="1478"/>
    </location>
</feature>
<name>A0AAD2FTX6_9STRA</name>
<feature type="region of interest" description="Disordered" evidence="2">
    <location>
        <begin position="1"/>
        <end position="487"/>
    </location>
</feature>
<feature type="compositionally biased region" description="Polar residues" evidence="2">
    <location>
        <begin position="108"/>
        <end position="123"/>
    </location>
</feature>
<dbReference type="Gene3D" id="1.20.58.1880">
    <property type="match status" value="1"/>
</dbReference>
<feature type="region of interest" description="Disordered" evidence="2">
    <location>
        <begin position="1443"/>
        <end position="1478"/>
    </location>
</feature>
<keyword evidence="6" id="KW-1185">Reference proteome</keyword>
<dbReference type="SUPFAM" id="SSF46689">
    <property type="entry name" value="Homeodomain-like"/>
    <property type="match status" value="2"/>
</dbReference>
<gene>
    <name evidence="5" type="ORF">CYCCA115_LOCUS13933</name>
</gene>
<comment type="caution">
    <text evidence="5">The sequence shown here is derived from an EMBL/GenBank/DDBJ whole genome shotgun (WGS) entry which is preliminary data.</text>
</comment>
<evidence type="ECO:0008006" key="7">
    <source>
        <dbReference type="Google" id="ProtNLM"/>
    </source>
</evidence>
<dbReference type="PANTHER" id="PTHR13992">
    <property type="entry name" value="NUCLEAR RECEPTOR CO-REPRESSOR RELATED NCOR"/>
    <property type="match status" value="1"/>
</dbReference>
<feature type="region of interest" description="Disordered" evidence="2">
    <location>
        <begin position="515"/>
        <end position="711"/>
    </location>
</feature>
<dbReference type="GO" id="GO:0000785">
    <property type="term" value="C:chromatin"/>
    <property type="evidence" value="ECO:0007669"/>
    <property type="project" value="TreeGrafter"/>
</dbReference>
<dbReference type="InterPro" id="IPR017884">
    <property type="entry name" value="SANT_dom"/>
</dbReference>
<reference evidence="5" key="1">
    <citation type="submission" date="2023-08" db="EMBL/GenBank/DDBJ databases">
        <authorList>
            <person name="Audoor S."/>
            <person name="Bilcke G."/>
        </authorList>
    </citation>
    <scope>NUCLEOTIDE SEQUENCE</scope>
</reference>
<feature type="compositionally biased region" description="Basic and acidic residues" evidence="2">
    <location>
        <begin position="628"/>
        <end position="637"/>
    </location>
</feature>
<accession>A0AAD2FTX6</accession>
<dbReference type="InterPro" id="IPR051571">
    <property type="entry name" value="N-CoR_corepressor"/>
</dbReference>
<evidence type="ECO:0000313" key="5">
    <source>
        <dbReference type="EMBL" id="CAJ1953244.1"/>
    </source>
</evidence>
<dbReference type="PROSITE" id="PS50090">
    <property type="entry name" value="MYB_LIKE"/>
    <property type="match status" value="1"/>
</dbReference>
<feature type="compositionally biased region" description="Polar residues" evidence="2">
    <location>
        <begin position="382"/>
        <end position="417"/>
    </location>
</feature>
<dbReference type="EMBL" id="CAKOGP040001825">
    <property type="protein sequence ID" value="CAJ1953244.1"/>
    <property type="molecule type" value="Genomic_DNA"/>
</dbReference>
<evidence type="ECO:0000259" key="4">
    <source>
        <dbReference type="PROSITE" id="PS51293"/>
    </source>
</evidence>
<feature type="compositionally biased region" description="Basic and acidic residues" evidence="2">
    <location>
        <begin position="772"/>
        <end position="782"/>
    </location>
</feature>
<feature type="compositionally biased region" description="Basic residues" evidence="2">
    <location>
        <begin position="1443"/>
        <end position="1456"/>
    </location>
</feature>
<dbReference type="CDD" id="cd00167">
    <property type="entry name" value="SANT"/>
    <property type="match status" value="1"/>
</dbReference>
<evidence type="ECO:0000259" key="3">
    <source>
        <dbReference type="PROSITE" id="PS50090"/>
    </source>
</evidence>
<organism evidence="5 6">
    <name type="scientific">Cylindrotheca closterium</name>
    <dbReference type="NCBI Taxonomy" id="2856"/>
    <lineage>
        <taxon>Eukaryota</taxon>
        <taxon>Sar</taxon>
        <taxon>Stramenopiles</taxon>
        <taxon>Ochrophyta</taxon>
        <taxon>Bacillariophyta</taxon>
        <taxon>Bacillariophyceae</taxon>
        <taxon>Bacillariophycidae</taxon>
        <taxon>Bacillariales</taxon>
        <taxon>Bacillariaceae</taxon>
        <taxon>Cylindrotheca</taxon>
    </lineage>
</organism>
<dbReference type="Pfam" id="PF00249">
    <property type="entry name" value="Myb_DNA-binding"/>
    <property type="match status" value="1"/>
</dbReference>
<feature type="compositionally biased region" description="Basic and acidic residues" evidence="2">
    <location>
        <begin position="595"/>
        <end position="604"/>
    </location>
</feature>
<dbReference type="GO" id="GO:0032991">
    <property type="term" value="C:protein-containing complex"/>
    <property type="evidence" value="ECO:0007669"/>
    <property type="project" value="UniProtKB-ARBA"/>
</dbReference>